<evidence type="ECO:0000313" key="9">
    <source>
        <dbReference type="Proteomes" id="UP000676194"/>
    </source>
</evidence>
<dbReference type="InterPro" id="IPR038765">
    <property type="entry name" value="Papain-like_cys_pep_sf"/>
</dbReference>
<dbReference type="RefSeq" id="WP_213496830.1">
    <property type="nucleotide sequence ID" value="NZ_CP074694.1"/>
</dbReference>
<feature type="domain" description="Calpain catalytic" evidence="7">
    <location>
        <begin position="126"/>
        <end position="369"/>
    </location>
</feature>
<feature type="active site" evidence="5">
    <location>
        <position position="312"/>
    </location>
</feature>
<feature type="active site" evidence="5">
    <location>
        <position position="152"/>
    </location>
</feature>
<accession>A0A8E6B836</accession>
<evidence type="ECO:0000256" key="3">
    <source>
        <dbReference type="ARBA" id="ARBA00022801"/>
    </source>
</evidence>
<dbReference type="InterPro" id="IPR022684">
    <property type="entry name" value="Calpain_cysteine_protease"/>
</dbReference>
<dbReference type="KEGG" id="tsph:KIH39_25490"/>
<feature type="active site" evidence="5">
    <location>
        <position position="330"/>
    </location>
</feature>
<protein>
    <recommendedName>
        <fullName evidence="7">Calpain catalytic domain-containing protein</fullName>
    </recommendedName>
</protein>
<evidence type="ECO:0000313" key="8">
    <source>
        <dbReference type="EMBL" id="QVL32150.1"/>
    </source>
</evidence>
<dbReference type="PANTHER" id="PTHR10183:SF379">
    <property type="entry name" value="CALPAIN-5"/>
    <property type="match status" value="1"/>
</dbReference>
<proteinExistence type="inferred from homology"/>
<gene>
    <name evidence="8" type="ORF">KIH39_25490</name>
</gene>
<keyword evidence="6" id="KW-0732">Signal</keyword>
<sequence>MKLSPTLALLFVFYPSLLYAQAAKEPKVSFEDVLKARYESWTKDLPTGKITADRVNSLVNNPRIHGDDAAAVAALHLYFRAQNNVTSVEESALLQTSKIMDSDERRDQLTKPVNLEQAFSRYRKHIQNAPKELFAKDAPKREGISQGRLGDCFVIAPIGIFVTQHPNRLKGMIDQIIDGSCLVNFPGVKPVRVPKLTEVQIALGSSAGEQGLWLNMMEEACAMELRTLTGKKSAVAMDLISSGGTTAKIIQMLTGHSVESTHLQPADTKERAKVEAEVRRVLTAVHKDKIIACATTSHTKKEDATPGIATGHAYGIVDYNTATDMVTLWNPWGNKLEPKGPDGIKFGYSTVSGVFSVPLKDFLKLYETLLNQTNKPLPKK</sequence>
<dbReference type="PROSITE" id="PS50203">
    <property type="entry name" value="CALPAIN_CAT"/>
    <property type="match status" value="1"/>
</dbReference>
<evidence type="ECO:0000256" key="1">
    <source>
        <dbReference type="ARBA" id="ARBA00007623"/>
    </source>
</evidence>
<evidence type="ECO:0000256" key="2">
    <source>
        <dbReference type="ARBA" id="ARBA00022670"/>
    </source>
</evidence>
<evidence type="ECO:0000256" key="6">
    <source>
        <dbReference type="SAM" id="SignalP"/>
    </source>
</evidence>
<feature type="signal peptide" evidence="6">
    <location>
        <begin position="1"/>
        <end position="20"/>
    </location>
</feature>
<keyword evidence="3 5" id="KW-0378">Hydrolase</keyword>
<evidence type="ECO:0000259" key="7">
    <source>
        <dbReference type="PROSITE" id="PS50203"/>
    </source>
</evidence>
<dbReference type="GO" id="GO:0006508">
    <property type="term" value="P:proteolysis"/>
    <property type="evidence" value="ECO:0007669"/>
    <property type="project" value="UniProtKB-KW"/>
</dbReference>
<reference evidence="8" key="1">
    <citation type="submission" date="2021-05" db="EMBL/GenBank/DDBJ databases">
        <title>Complete genome sequence of the cellulolytic planctomycete Telmatocola sphagniphila SP2T and characterization of the first cellulase from planctomycetes.</title>
        <authorList>
            <person name="Rakitin A.L."/>
            <person name="Beletsky A.V."/>
            <person name="Naumoff D.G."/>
            <person name="Kulichevskaya I.S."/>
            <person name="Mardanov A.V."/>
            <person name="Ravin N.V."/>
            <person name="Dedysh S.N."/>
        </authorList>
    </citation>
    <scope>NUCLEOTIDE SEQUENCE</scope>
    <source>
        <strain evidence="8">SP2T</strain>
    </source>
</reference>
<dbReference type="Pfam" id="PF00648">
    <property type="entry name" value="Peptidase_C2"/>
    <property type="match status" value="1"/>
</dbReference>
<keyword evidence="2 5" id="KW-0645">Protease</keyword>
<comment type="similarity">
    <text evidence="1">Belongs to the peptidase C2 family.</text>
</comment>
<keyword evidence="4 5" id="KW-0788">Thiol protease</keyword>
<keyword evidence="9" id="KW-1185">Reference proteome</keyword>
<dbReference type="AlphaFoldDB" id="A0A8E6B836"/>
<dbReference type="Gene3D" id="3.90.70.10">
    <property type="entry name" value="Cysteine proteinases"/>
    <property type="match status" value="1"/>
</dbReference>
<feature type="chain" id="PRO_5034567441" description="Calpain catalytic domain-containing protein" evidence="6">
    <location>
        <begin position="21"/>
        <end position="380"/>
    </location>
</feature>
<organism evidence="8 9">
    <name type="scientific">Telmatocola sphagniphila</name>
    <dbReference type="NCBI Taxonomy" id="1123043"/>
    <lineage>
        <taxon>Bacteria</taxon>
        <taxon>Pseudomonadati</taxon>
        <taxon>Planctomycetota</taxon>
        <taxon>Planctomycetia</taxon>
        <taxon>Gemmatales</taxon>
        <taxon>Gemmataceae</taxon>
    </lineage>
</organism>
<dbReference type="InterPro" id="IPR001300">
    <property type="entry name" value="Peptidase_C2_calpain_cat"/>
</dbReference>
<dbReference type="SUPFAM" id="SSF54001">
    <property type="entry name" value="Cysteine proteinases"/>
    <property type="match status" value="1"/>
</dbReference>
<dbReference type="GO" id="GO:0004198">
    <property type="term" value="F:calcium-dependent cysteine-type endopeptidase activity"/>
    <property type="evidence" value="ECO:0007669"/>
    <property type="project" value="InterPro"/>
</dbReference>
<dbReference type="PANTHER" id="PTHR10183">
    <property type="entry name" value="CALPAIN"/>
    <property type="match status" value="1"/>
</dbReference>
<dbReference type="Proteomes" id="UP000676194">
    <property type="component" value="Chromosome"/>
</dbReference>
<evidence type="ECO:0000256" key="4">
    <source>
        <dbReference type="ARBA" id="ARBA00022807"/>
    </source>
</evidence>
<evidence type="ECO:0000256" key="5">
    <source>
        <dbReference type="PROSITE-ProRule" id="PRU00239"/>
    </source>
</evidence>
<name>A0A8E6B836_9BACT</name>
<dbReference type="EMBL" id="CP074694">
    <property type="protein sequence ID" value="QVL32150.1"/>
    <property type="molecule type" value="Genomic_DNA"/>
</dbReference>